<organism evidence="2 3">
    <name type="scientific">Colletotrichum tabaci</name>
    <dbReference type="NCBI Taxonomy" id="1209068"/>
    <lineage>
        <taxon>Eukaryota</taxon>
        <taxon>Fungi</taxon>
        <taxon>Dikarya</taxon>
        <taxon>Ascomycota</taxon>
        <taxon>Pezizomycotina</taxon>
        <taxon>Sordariomycetes</taxon>
        <taxon>Hypocreomycetidae</taxon>
        <taxon>Glomerellales</taxon>
        <taxon>Glomerellaceae</taxon>
        <taxon>Colletotrichum</taxon>
        <taxon>Colletotrichum destructivum species complex</taxon>
    </lineage>
</organism>
<protein>
    <submittedName>
        <fullName evidence="2">Uncharacterized protein</fullName>
    </submittedName>
</protein>
<dbReference type="Proteomes" id="UP001327957">
    <property type="component" value="Unassembled WGS sequence"/>
</dbReference>
<reference evidence="2 3" key="1">
    <citation type="submission" date="2023-04" db="EMBL/GenBank/DDBJ databases">
        <title>Colletotrichum tabacum stain YC1 causing leaf anthracnose on Nicotiana tabacum(L.) cv.</title>
        <authorList>
            <person name="Ji Z."/>
            <person name="Wang M."/>
            <person name="Zhang J."/>
            <person name="Wang N."/>
            <person name="Zhou Z."/>
        </authorList>
    </citation>
    <scope>NUCLEOTIDE SEQUENCE [LARGE SCALE GENOMIC DNA]</scope>
    <source>
        <strain evidence="2 3">YC1</strain>
    </source>
</reference>
<dbReference type="AlphaFoldDB" id="A0AAV9TCA7"/>
<feature type="region of interest" description="Disordered" evidence="1">
    <location>
        <begin position="114"/>
        <end position="138"/>
    </location>
</feature>
<keyword evidence="3" id="KW-1185">Reference proteome</keyword>
<evidence type="ECO:0000256" key="1">
    <source>
        <dbReference type="SAM" id="MobiDB-lite"/>
    </source>
</evidence>
<evidence type="ECO:0000313" key="2">
    <source>
        <dbReference type="EMBL" id="KAK6218343.1"/>
    </source>
</evidence>
<comment type="caution">
    <text evidence="2">The sequence shown here is derived from an EMBL/GenBank/DDBJ whole genome shotgun (WGS) entry which is preliminary data.</text>
</comment>
<dbReference type="EMBL" id="JASAOK010000033">
    <property type="protein sequence ID" value="KAK6218343.1"/>
    <property type="molecule type" value="Genomic_DNA"/>
</dbReference>
<proteinExistence type="predicted"/>
<gene>
    <name evidence="2" type="ORF">QIS74_06223</name>
</gene>
<evidence type="ECO:0000313" key="3">
    <source>
        <dbReference type="Proteomes" id="UP001327957"/>
    </source>
</evidence>
<feature type="compositionally biased region" description="Acidic residues" evidence="1">
    <location>
        <begin position="119"/>
        <end position="138"/>
    </location>
</feature>
<name>A0AAV9TCA7_9PEZI</name>
<sequence length="138" mass="15964">MIRVCTFVKLGMRHTCCSYREFRGRIPRAEFHGPELCGLRVMEPAEVAEIQEEDKHTAELLEMLMAEFEARLQSHPEPVDQFVSDYWWRRMGQVEAERDQIGDDDIQAMRDIGIRFEGESESSSENESECESAASDET</sequence>
<accession>A0AAV9TCA7</accession>